<organism evidence="2 3">
    <name type="scientific">SAR92 clade bacterium</name>
    <dbReference type="NCBI Taxonomy" id="2315479"/>
    <lineage>
        <taxon>Bacteria</taxon>
        <taxon>Pseudomonadati</taxon>
        <taxon>Pseudomonadota</taxon>
        <taxon>Gammaproteobacteria</taxon>
        <taxon>Cellvibrionales</taxon>
        <taxon>Porticoccaceae</taxon>
        <taxon>SAR92 clade</taxon>
    </lineage>
</organism>
<proteinExistence type="predicted"/>
<accession>A0A520MFG9</accession>
<comment type="caution">
    <text evidence="2">The sequence shown here is derived from an EMBL/GenBank/DDBJ whole genome shotgun (WGS) entry which is preliminary data.</text>
</comment>
<name>A0A520MFG9_9GAMM</name>
<feature type="transmembrane region" description="Helical" evidence="1">
    <location>
        <begin position="64"/>
        <end position="85"/>
    </location>
</feature>
<sequence length="185" mass="21093">MRRHFYICNNLDELELVEKELENHGISTPHIHVLSLDDGEVARHSRLHEVEAVLRTDVVHGTEVGALIGVLASATILLVAYLSGWAEGPTWIPFIFLSIVLLGFCTWEGGFFGIQIKNKRFARFESELKAGNHLFFVDIEAEKEKLLSDVVSRHPLLVDAGEGPSVPHWFIRWQERFKHFIKVMP</sequence>
<evidence type="ECO:0000313" key="3">
    <source>
        <dbReference type="Proteomes" id="UP000315889"/>
    </source>
</evidence>
<feature type="transmembrane region" description="Helical" evidence="1">
    <location>
        <begin position="91"/>
        <end position="114"/>
    </location>
</feature>
<keyword evidence="1" id="KW-0812">Transmembrane</keyword>
<evidence type="ECO:0000313" key="2">
    <source>
        <dbReference type="EMBL" id="RZO19947.1"/>
    </source>
</evidence>
<evidence type="ECO:0000256" key="1">
    <source>
        <dbReference type="SAM" id="Phobius"/>
    </source>
</evidence>
<keyword evidence="1" id="KW-0472">Membrane</keyword>
<keyword evidence="1" id="KW-1133">Transmembrane helix</keyword>
<dbReference type="AlphaFoldDB" id="A0A520MFG9"/>
<gene>
    <name evidence="2" type="ORF">EVB03_06225</name>
</gene>
<protein>
    <submittedName>
        <fullName evidence="2">NAD/FAD-utilizing enzyme</fullName>
    </submittedName>
</protein>
<dbReference type="EMBL" id="SHBP01000007">
    <property type="protein sequence ID" value="RZO19947.1"/>
    <property type="molecule type" value="Genomic_DNA"/>
</dbReference>
<dbReference type="Proteomes" id="UP000315889">
    <property type="component" value="Unassembled WGS sequence"/>
</dbReference>
<reference evidence="2 3" key="1">
    <citation type="submission" date="2019-02" db="EMBL/GenBank/DDBJ databases">
        <title>Prokaryotic population dynamics and viral predation in marine succession experiment using metagenomics: the confinement effect.</title>
        <authorList>
            <person name="Haro-Moreno J.M."/>
            <person name="Rodriguez-Valera F."/>
            <person name="Lopez-Perez M."/>
        </authorList>
    </citation>
    <scope>NUCLEOTIDE SEQUENCE [LARGE SCALE GENOMIC DNA]</scope>
    <source>
        <strain evidence="2">MED-G170</strain>
    </source>
</reference>